<protein>
    <submittedName>
        <fullName evidence="4">Pyrimidine-specific ribonucleoside hydrolase RihA</fullName>
    </submittedName>
</protein>
<gene>
    <name evidence="4" type="primary">rihA_1</name>
    <name evidence="4" type="ORF">Pen02_12150</name>
</gene>
<evidence type="ECO:0000256" key="2">
    <source>
        <dbReference type="ARBA" id="ARBA00023295"/>
    </source>
</evidence>
<dbReference type="RefSeq" id="WP_203864926.1">
    <property type="nucleotide sequence ID" value="NZ_BONW01000004.1"/>
</dbReference>
<dbReference type="CDD" id="cd02651">
    <property type="entry name" value="nuc_hydro_IU_UC_XIUA"/>
    <property type="match status" value="1"/>
</dbReference>
<accession>A0ABQ4DUZ7</accession>
<keyword evidence="5" id="KW-1185">Reference proteome</keyword>
<name>A0ABQ4DUZ7_9ACTN</name>
<dbReference type="Proteomes" id="UP000646749">
    <property type="component" value="Unassembled WGS sequence"/>
</dbReference>
<keyword evidence="1 4" id="KW-0378">Hydrolase</keyword>
<evidence type="ECO:0000259" key="3">
    <source>
        <dbReference type="Pfam" id="PF01156"/>
    </source>
</evidence>
<evidence type="ECO:0000313" key="5">
    <source>
        <dbReference type="Proteomes" id="UP000646749"/>
    </source>
</evidence>
<dbReference type="PANTHER" id="PTHR12304">
    <property type="entry name" value="INOSINE-URIDINE PREFERRING NUCLEOSIDE HYDROLASE"/>
    <property type="match status" value="1"/>
</dbReference>
<dbReference type="EMBL" id="BONW01000004">
    <property type="protein sequence ID" value="GIG86279.1"/>
    <property type="molecule type" value="Genomic_DNA"/>
</dbReference>
<dbReference type="InterPro" id="IPR001910">
    <property type="entry name" value="Inosine/uridine_hydrolase_dom"/>
</dbReference>
<organism evidence="4 5">
    <name type="scientific">Plantactinospora endophytica</name>
    <dbReference type="NCBI Taxonomy" id="673535"/>
    <lineage>
        <taxon>Bacteria</taxon>
        <taxon>Bacillati</taxon>
        <taxon>Actinomycetota</taxon>
        <taxon>Actinomycetes</taxon>
        <taxon>Micromonosporales</taxon>
        <taxon>Micromonosporaceae</taxon>
        <taxon>Plantactinospora</taxon>
    </lineage>
</organism>
<sequence>MVGVPVFLDCDPGHDDALAMLLAIASPEVEIAGISTVAGTAGVEATTRHALQVVELAGRPDIPVASGCGRPLVRDPVPVGELATAGMLTDLGLPEPRHGAVEPHAVELLARSVREHRDRLTVVCTAPLTNIALFLRMHPRLADRVHRLVLMGGSATLGNVTPSAEFNIWSDPEAAKIVLGSGLDITMAGLDVTFRAQILPDEAESLRTAGRCGEFVADILATVAARHSHYSNRPGTPLHDAVAVAEVLWPDLVEKVKCNVAVETGSALTFGRTVVDRWGVTTLERNVAYSANVDRDRFVERFVERVRRLP</sequence>
<keyword evidence="2" id="KW-0326">Glycosidase</keyword>
<dbReference type="InterPro" id="IPR036452">
    <property type="entry name" value="Ribo_hydro-like"/>
</dbReference>
<evidence type="ECO:0000313" key="4">
    <source>
        <dbReference type="EMBL" id="GIG86279.1"/>
    </source>
</evidence>
<dbReference type="Pfam" id="PF01156">
    <property type="entry name" value="IU_nuc_hydro"/>
    <property type="match status" value="1"/>
</dbReference>
<reference evidence="4 5" key="1">
    <citation type="submission" date="2021-01" db="EMBL/GenBank/DDBJ databases">
        <title>Whole genome shotgun sequence of Plantactinospora endophytica NBRC 110450.</title>
        <authorList>
            <person name="Komaki H."/>
            <person name="Tamura T."/>
        </authorList>
    </citation>
    <scope>NUCLEOTIDE SEQUENCE [LARGE SCALE GENOMIC DNA]</scope>
    <source>
        <strain evidence="4 5">NBRC 110450</strain>
    </source>
</reference>
<feature type="domain" description="Inosine/uridine-preferring nucleoside hydrolase" evidence="3">
    <location>
        <begin position="6"/>
        <end position="300"/>
    </location>
</feature>
<dbReference type="InterPro" id="IPR023186">
    <property type="entry name" value="IUNH"/>
</dbReference>
<comment type="caution">
    <text evidence="4">The sequence shown here is derived from an EMBL/GenBank/DDBJ whole genome shotgun (WGS) entry which is preliminary data.</text>
</comment>
<dbReference type="PANTHER" id="PTHR12304:SF4">
    <property type="entry name" value="URIDINE NUCLEOSIDASE"/>
    <property type="match status" value="1"/>
</dbReference>
<dbReference type="Gene3D" id="3.90.245.10">
    <property type="entry name" value="Ribonucleoside hydrolase-like"/>
    <property type="match status" value="1"/>
</dbReference>
<proteinExistence type="predicted"/>
<evidence type="ECO:0000256" key="1">
    <source>
        <dbReference type="ARBA" id="ARBA00022801"/>
    </source>
</evidence>
<dbReference type="SUPFAM" id="SSF53590">
    <property type="entry name" value="Nucleoside hydrolase"/>
    <property type="match status" value="1"/>
</dbReference>
<dbReference type="GO" id="GO:0016787">
    <property type="term" value="F:hydrolase activity"/>
    <property type="evidence" value="ECO:0007669"/>
    <property type="project" value="UniProtKB-KW"/>
</dbReference>